<name>A0A1F7Y0D9_9BACT</name>
<evidence type="ECO:0000259" key="6">
    <source>
        <dbReference type="SMART" id="SM00650"/>
    </source>
</evidence>
<dbReference type="CDD" id="cd02440">
    <property type="entry name" value="AdoMet_MTases"/>
    <property type="match status" value="1"/>
</dbReference>
<evidence type="ECO:0000256" key="4">
    <source>
        <dbReference type="ARBA" id="ARBA00022884"/>
    </source>
</evidence>
<evidence type="ECO:0000313" key="8">
    <source>
        <dbReference type="Proteomes" id="UP000178419"/>
    </source>
</evidence>
<dbReference type="GO" id="GO:0003723">
    <property type="term" value="F:RNA binding"/>
    <property type="evidence" value="ECO:0007669"/>
    <property type="project" value="UniProtKB-UniRule"/>
</dbReference>
<dbReference type="InterPro" id="IPR001737">
    <property type="entry name" value="KsgA/Erm"/>
</dbReference>
<feature type="binding site" evidence="5">
    <location>
        <position position="114"/>
    </location>
    <ligand>
        <name>S-adenosyl-L-methionine</name>
        <dbReference type="ChEBI" id="CHEBI:59789"/>
    </ligand>
</feature>
<keyword evidence="2 5" id="KW-0808">Transferase</keyword>
<dbReference type="PANTHER" id="PTHR11727">
    <property type="entry name" value="DIMETHYLADENOSINE TRANSFERASE"/>
    <property type="match status" value="1"/>
</dbReference>
<feature type="binding site" evidence="5">
    <location>
        <position position="69"/>
    </location>
    <ligand>
        <name>S-adenosyl-L-methionine</name>
        <dbReference type="ChEBI" id="CHEBI:59789"/>
    </ligand>
</feature>
<dbReference type="InterPro" id="IPR020596">
    <property type="entry name" value="rRNA_Ade_Mease_Trfase_CS"/>
</dbReference>
<dbReference type="PROSITE" id="PS01131">
    <property type="entry name" value="RRNA_A_DIMETH"/>
    <property type="match status" value="1"/>
</dbReference>
<dbReference type="EMBL" id="MGGE01000035">
    <property type="protein sequence ID" value="OGM20736.1"/>
    <property type="molecule type" value="Genomic_DNA"/>
</dbReference>
<comment type="caution">
    <text evidence="5">Lacks conserved residue(s) required for the propagation of feature annotation.</text>
</comment>
<feature type="domain" description="Ribosomal RNA adenine methylase transferase N-terminal" evidence="6">
    <location>
        <begin position="28"/>
        <end position="187"/>
    </location>
</feature>
<gene>
    <name evidence="7" type="ORF">A2714_03585</name>
</gene>
<dbReference type="Gene3D" id="3.40.50.150">
    <property type="entry name" value="Vaccinia Virus protein VP39"/>
    <property type="match status" value="1"/>
</dbReference>
<sequence length="275" mass="31564">MDVKSELQKAGIGPDPLKDQFFLVDENIISKIAELADLTGNDVVLEIGAGVGNLTKELAKKAGRVLAFEIDERFKPFLDTLPQNVEVHIEDAHEYASQGGKFRKKKVYNKIVCNIPYSIGEWLFHNLPFVEYDRAILLVSKKFAESSKTNPVFSSFYKVEEKLEVPKEKFYPVPRTDSVVIDLVRLPNPIVTKDLALFLRQFIYQKEKWKAKNSIREGLITYARLVFERKLTKNQARKIIAQSDISKDLLERPPDNAEIYQKVSEKISRENLFSN</sequence>
<evidence type="ECO:0000256" key="5">
    <source>
        <dbReference type="PROSITE-ProRule" id="PRU01026"/>
    </source>
</evidence>
<evidence type="ECO:0000256" key="3">
    <source>
        <dbReference type="ARBA" id="ARBA00022691"/>
    </source>
</evidence>
<keyword evidence="4 5" id="KW-0694">RNA-binding</keyword>
<protein>
    <recommendedName>
        <fullName evidence="6">Ribosomal RNA adenine methylase transferase N-terminal domain-containing protein</fullName>
    </recommendedName>
</protein>
<dbReference type="GO" id="GO:0000179">
    <property type="term" value="F:rRNA (adenine-N6,N6-)-dimethyltransferase activity"/>
    <property type="evidence" value="ECO:0007669"/>
    <property type="project" value="UniProtKB-UniRule"/>
</dbReference>
<dbReference type="PROSITE" id="PS51689">
    <property type="entry name" value="SAM_RNA_A_N6_MT"/>
    <property type="match status" value="1"/>
</dbReference>
<keyword evidence="3 5" id="KW-0949">S-adenosyl-L-methionine</keyword>
<reference evidence="7 8" key="1">
    <citation type="journal article" date="2016" name="Nat. Commun.">
        <title>Thousands of microbial genomes shed light on interconnected biogeochemical processes in an aquifer system.</title>
        <authorList>
            <person name="Anantharaman K."/>
            <person name="Brown C.T."/>
            <person name="Hug L.A."/>
            <person name="Sharon I."/>
            <person name="Castelle C.J."/>
            <person name="Probst A.J."/>
            <person name="Thomas B.C."/>
            <person name="Singh A."/>
            <person name="Wilkins M.J."/>
            <person name="Karaoz U."/>
            <person name="Brodie E.L."/>
            <person name="Williams K.H."/>
            <person name="Hubbard S.S."/>
            <person name="Banfield J.F."/>
        </authorList>
    </citation>
    <scope>NUCLEOTIDE SEQUENCE [LARGE SCALE GENOMIC DNA]</scope>
</reference>
<keyword evidence="1 5" id="KW-0489">Methyltransferase</keyword>
<feature type="binding site" evidence="5">
    <location>
        <position position="23"/>
    </location>
    <ligand>
        <name>S-adenosyl-L-methionine</name>
        <dbReference type="ChEBI" id="CHEBI:59789"/>
    </ligand>
</feature>
<dbReference type="SMART" id="SM00650">
    <property type="entry name" value="rADc"/>
    <property type="match status" value="1"/>
</dbReference>
<evidence type="ECO:0000256" key="2">
    <source>
        <dbReference type="ARBA" id="ARBA00022679"/>
    </source>
</evidence>
<organism evidence="7 8">
    <name type="scientific">Candidatus Woesebacteria bacterium RIFCSPHIGHO2_01_FULL_38_9</name>
    <dbReference type="NCBI Taxonomy" id="1802492"/>
    <lineage>
        <taxon>Bacteria</taxon>
        <taxon>Candidatus Woeseibacteriota</taxon>
    </lineage>
</organism>
<feature type="binding site" evidence="5">
    <location>
        <position position="48"/>
    </location>
    <ligand>
        <name>S-adenosyl-L-methionine</name>
        <dbReference type="ChEBI" id="CHEBI:59789"/>
    </ligand>
</feature>
<dbReference type="InterPro" id="IPR029063">
    <property type="entry name" value="SAM-dependent_MTases_sf"/>
</dbReference>
<comment type="caution">
    <text evidence="7">The sequence shown here is derived from an EMBL/GenBank/DDBJ whole genome shotgun (WGS) entry which is preliminary data.</text>
</comment>
<comment type="similarity">
    <text evidence="5">Belongs to the class I-like SAM-binding methyltransferase superfamily. rRNA adenine N(6)-methyltransferase family.</text>
</comment>
<dbReference type="InterPro" id="IPR020598">
    <property type="entry name" value="rRNA_Ade_methylase_Trfase_N"/>
</dbReference>
<evidence type="ECO:0000256" key="1">
    <source>
        <dbReference type="ARBA" id="ARBA00022603"/>
    </source>
</evidence>
<dbReference type="Pfam" id="PF00398">
    <property type="entry name" value="RrnaAD"/>
    <property type="match status" value="1"/>
</dbReference>
<proteinExistence type="inferred from homology"/>
<dbReference type="Proteomes" id="UP000178419">
    <property type="component" value="Unassembled WGS sequence"/>
</dbReference>
<dbReference type="AlphaFoldDB" id="A0A1F7Y0D9"/>
<accession>A0A1F7Y0D9</accession>
<feature type="binding site" evidence="5">
    <location>
        <position position="91"/>
    </location>
    <ligand>
        <name>S-adenosyl-L-methionine</name>
        <dbReference type="ChEBI" id="CHEBI:59789"/>
    </ligand>
</feature>
<evidence type="ECO:0000313" key="7">
    <source>
        <dbReference type="EMBL" id="OGM20736.1"/>
    </source>
</evidence>
<dbReference type="SUPFAM" id="SSF53335">
    <property type="entry name" value="S-adenosyl-L-methionine-dependent methyltransferases"/>
    <property type="match status" value="1"/>
</dbReference>
<dbReference type="PANTHER" id="PTHR11727:SF7">
    <property type="entry name" value="DIMETHYLADENOSINE TRANSFERASE-RELATED"/>
    <property type="match status" value="1"/>
</dbReference>